<dbReference type="STRING" id="1006004.GBAG_2202"/>
<feature type="domain" description="Fimbrial-type adhesion" evidence="2">
    <location>
        <begin position="31"/>
        <end position="178"/>
    </location>
</feature>
<proteinExistence type="predicted"/>
<dbReference type="Pfam" id="PF00419">
    <property type="entry name" value="Fimbrial"/>
    <property type="match status" value="1"/>
</dbReference>
<keyword evidence="1" id="KW-0732">Signal</keyword>
<accession>A0A085GCH3</accession>
<dbReference type="RefSeq" id="WP_051873697.1">
    <property type="nucleotide sequence ID" value="NZ_JMPI01000030.1"/>
</dbReference>
<keyword evidence="4" id="KW-1185">Reference proteome</keyword>
<sequence>MKIKHPPLKELSAALFLLVAPYAAADAYNLQITGTILSRTCDVSSSQSQTVNIGQFSVSHFAAAGDTTTAKRFTIDLVNCGSAATGTKLTFSGTNDSDNPALLALSDTGSTGAMATGVGIEILDGNQQPLAINTLSSTVYELSPGSNSLPFYLRYKATQNVVTAGNASSVMYFDLQYQ</sequence>
<dbReference type="InterPro" id="IPR050263">
    <property type="entry name" value="Bact_Fimbrial_Adh_Pro"/>
</dbReference>
<feature type="signal peptide" evidence="1">
    <location>
        <begin position="1"/>
        <end position="25"/>
    </location>
</feature>
<evidence type="ECO:0000256" key="1">
    <source>
        <dbReference type="SAM" id="SignalP"/>
    </source>
</evidence>
<dbReference type="eggNOG" id="COG3539">
    <property type="taxonomic scope" value="Bacteria"/>
</dbReference>
<dbReference type="AlphaFoldDB" id="A0A085GCH3"/>
<dbReference type="InterPro" id="IPR008966">
    <property type="entry name" value="Adhesion_dom_sf"/>
</dbReference>
<dbReference type="Proteomes" id="UP000028653">
    <property type="component" value="Unassembled WGS sequence"/>
</dbReference>
<name>A0A085GCH3_9ENTR</name>
<dbReference type="PANTHER" id="PTHR33420">
    <property type="entry name" value="FIMBRIAL SUBUNIT ELFA-RELATED"/>
    <property type="match status" value="1"/>
</dbReference>
<evidence type="ECO:0000313" key="4">
    <source>
        <dbReference type="Proteomes" id="UP000028653"/>
    </source>
</evidence>
<protein>
    <submittedName>
        <fullName evidence="3">Fimbrial subunit</fullName>
    </submittedName>
</protein>
<evidence type="ECO:0000313" key="3">
    <source>
        <dbReference type="EMBL" id="KFC81418.1"/>
    </source>
</evidence>
<evidence type="ECO:0000259" key="2">
    <source>
        <dbReference type="Pfam" id="PF00419"/>
    </source>
</evidence>
<dbReference type="PANTHER" id="PTHR33420:SF5">
    <property type="entry name" value="FIMBRIAL SUBUNIT"/>
    <property type="match status" value="1"/>
</dbReference>
<dbReference type="InterPro" id="IPR036937">
    <property type="entry name" value="Adhesion_dom_fimbrial_sf"/>
</dbReference>
<dbReference type="GO" id="GO:0043709">
    <property type="term" value="P:cell adhesion involved in single-species biofilm formation"/>
    <property type="evidence" value="ECO:0007669"/>
    <property type="project" value="TreeGrafter"/>
</dbReference>
<dbReference type="SUPFAM" id="SSF49401">
    <property type="entry name" value="Bacterial adhesins"/>
    <property type="match status" value="1"/>
</dbReference>
<reference evidence="3 4" key="1">
    <citation type="submission" date="2014-05" db="EMBL/GenBank/DDBJ databases">
        <title>ATOL: Assembling a taxonomically balanced genome-scale reconstruction of the evolutionary history of the Enterobacteriaceae.</title>
        <authorList>
            <person name="Plunkett G.III."/>
            <person name="Neeno-Eckwall E.C."/>
            <person name="Glasner J.D."/>
            <person name="Perna N.T."/>
        </authorList>
    </citation>
    <scope>NUCLEOTIDE SEQUENCE [LARGE SCALE GENOMIC DNA]</scope>
    <source>
        <strain evidence="3 4">ATCC 33320</strain>
    </source>
</reference>
<dbReference type="GO" id="GO:0009289">
    <property type="term" value="C:pilus"/>
    <property type="evidence" value="ECO:0007669"/>
    <property type="project" value="InterPro"/>
</dbReference>
<organism evidence="3 4">
    <name type="scientific">Buttiauxella agrestis ATCC 33320</name>
    <dbReference type="NCBI Taxonomy" id="1006004"/>
    <lineage>
        <taxon>Bacteria</taxon>
        <taxon>Pseudomonadati</taxon>
        <taxon>Pseudomonadota</taxon>
        <taxon>Gammaproteobacteria</taxon>
        <taxon>Enterobacterales</taxon>
        <taxon>Enterobacteriaceae</taxon>
        <taxon>Buttiauxella</taxon>
    </lineage>
</organism>
<dbReference type="InterPro" id="IPR000259">
    <property type="entry name" value="Adhesion_dom_fimbrial"/>
</dbReference>
<feature type="chain" id="PRO_5001790974" evidence="1">
    <location>
        <begin position="26"/>
        <end position="178"/>
    </location>
</feature>
<dbReference type="EMBL" id="JMPI01000030">
    <property type="protein sequence ID" value="KFC81418.1"/>
    <property type="molecule type" value="Genomic_DNA"/>
</dbReference>
<dbReference type="OrthoDB" id="6572692at2"/>
<dbReference type="Gene3D" id="2.60.40.1090">
    <property type="entry name" value="Fimbrial-type adhesion domain"/>
    <property type="match status" value="1"/>
</dbReference>
<gene>
    <name evidence="3" type="primary">sfaG</name>
    <name evidence="3" type="ORF">GBAG_2202</name>
</gene>
<comment type="caution">
    <text evidence="3">The sequence shown here is derived from an EMBL/GenBank/DDBJ whole genome shotgun (WGS) entry which is preliminary data.</text>
</comment>